<organism evidence="26 27">
    <name type="scientific">Cyclopterus lumpus</name>
    <name type="common">Lumpsucker</name>
    <dbReference type="NCBI Taxonomy" id="8103"/>
    <lineage>
        <taxon>Eukaryota</taxon>
        <taxon>Metazoa</taxon>
        <taxon>Chordata</taxon>
        <taxon>Craniata</taxon>
        <taxon>Vertebrata</taxon>
        <taxon>Euteleostomi</taxon>
        <taxon>Actinopterygii</taxon>
        <taxon>Neopterygii</taxon>
        <taxon>Teleostei</taxon>
        <taxon>Neoteleostei</taxon>
        <taxon>Acanthomorphata</taxon>
        <taxon>Eupercaria</taxon>
        <taxon>Perciformes</taxon>
        <taxon>Cottioidei</taxon>
        <taxon>Cottales</taxon>
        <taxon>Cyclopteridae</taxon>
        <taxon>Cyclopterus</taxon>
    </lineage>
</organism>
<dbReference type="Pfam" id="PF03188">
    <property type="entry name" value="Cytochrom_B561"/>
    <property type="match status" value="1"/>
</dbReference>
<keyword evidence="27" id="KW-1185">Reference proteome</keyword>
<proteinExistence type="predicted"/>
<evidence type="ECO:0000256" key="3">
    <source>
        <dbReference type="ARBA" id="ARBA00004155"/>
    </source>
</evidence>
<evidence type="ECO:0000259" key="25">
    <source>
        <dbReference type="PROSITE" id="PS50939"/>
    </source>
</evidence>
<dbReference type="GO" id="GO:0140571">
    <property type="term" value="F:transmembrane ascorbate ferrireductase activity"/>
    <property type="evidence" value="ECO:0007669"/>
    <property type="project" value="UniProtKB-EC"/>
</dbReference>
<dbReference type="PANTHER" id="PTHR10106">
    <property type="entry name" value="CYTOCHROME B561-RELATED"/>
    <property type="match status" value="1"/>
</dbReference>
<evidence type="ECO:0000256" key="12">
    <source>
        <dbReference type="ARBA" id="ARBA00022989"/>
    </source>
</evidence>
<comment type="function">
    <text evidence="22">Transmembrane reductase that uses ascorbate as an electron donor in the cytoplasm and transfers electrons across membranes to reduce iron cations Fe(3+) into Fe(2+) in the lumen of the late endosome and lysosome. Reduced iron can then be extruded from the late endosome and lysosome to the cytoplasm by divalent metal-specific transporters. It is therefore most probably involved in endosomal and lysosomal cellular iron homeostasis.</text>
</comment>
<dbReference type="Ensembl" id="ENSCLMT00005038338.1">
    <property type="protein sequence ID" value="ENSCLMP00005036895.1"/>
    <property type="gene ID" value="ENSCLMG00005017550.1"/>
</dbReference>
<evidence type="ECO:0000256" key="21">
    <source>
        <dbReference type="ARBA" id="ARBA00042571"/>
    </source>
</evidence>
<keyword evidence="14" id="KW-0408">Iron</keyword>
<evidence type="ECO:0000256" key="14">
    <source>
        <dbReference type="ARBA" id="ARBA00023004"/>
    </source>
</evidence>
<accession>A0A8C3A4F3</accession>
<feature type="transmembrane region" description="Helical" evidence="24">
    <location>
        <begin position="101"/>
        <end position="121"/>
    </location>
</feature>
<keyword evidence="13" id="KW-0560">Oxidoreductase</keyword>
<dbReference type="FunFam" id="1.20.120.1770:FF:000001">
    <property type="entry name" value="Cytochrome b reductase 1"/>
    <property type="match status" value="1"/>
</dbReference>
<comment type="cofactor">
    <cofactor evidence="1">
        <name>heme b</name>
        <dbReference type="ChEBI" id="CHEBI:60344"/>
    </cofactor>
</comment>
<dbReference type="GO" id="GO:0031902">
    <property type="term" value="C:late endosome membrane"/>
    <property type="evidence" value="ECO:0007669"/>
    <property type="project" value="UniProtKB-SubCell"/>
</dbReference>
<dbReference type="Gene3D" id="1.20.120.1770">
    <property type="match status" value="1"/>
</dbReference>
<comment type="catalytic activity">
    <reaction evidence="23">
        <text>Fe(3+)(out) + L-ascorbate(in) = monodehydro-L-ascorbate radical(in) + Fe(2+)(out) + H(+)</text>
        <dbReference type="Rhea" id="RHEA:30403"/>
        <dbReference type="ChEBI" id="CHEBI:15378"/>
        <dbReference type="ChEBI" id="CHEBI:29033"/>
        <dbReference type="ChEBI" id="CHEBI:29034"/>
        <dbReference type="ChEBI" id="CHEBI:38290"/>
        <dbReference type="ChEBI" id="CHEBI:59513"/>
        <dbReference type="EC" id="7.2.1.3"/>
    </reaction>
    <physiologicalReaction direction="left-to-right" evidence="23">
        <dbReference type="Rhea" id="RHEA:30404"/>
    </physiologicalReaction>
</comment>
<dbReference type="GeneTree" id="ENSGT00950000183197"/>
<dbReference type="InterPro" id="IPR006593">
    <property type="entry name" value="Cyt_b561/ferric_Rdtase_TM"/>
</dbReference>
<evidence type="ECO:0000256" key="11">
    <source>
        <dbReference type="ARBA" id="ARBA00022982"/>
    </source>
</evidence>
<keyword evidence="6" id="KW-0349">Heme</keyword>
<evidence type="ECO:0000256" key="23">
    <source>
        <dbReference type="ARBA" id="ARBA00048457"/>
    </source>
</evidence>
<keyword evidence="9" id="KW-0967">Endosome</keyword>
<evidence type="ECO:0000256" key="19">
    <source>
        <dbReference type="ARBA" id="ARBA00040498"/>
    </source>
</evidence>
<dbReference type="InterPro" id="IPR043205">
    <property type="entry name" value="CYB561/CYBRD1-like"/>
</dbReference>
<dbReference type="Proteomes" id="UP000694565">
    <property type="component" value="Unplaced"/>
</dbReference>
<evidence type="ECO:0000256" key="9">
    <source>
        <dbReference type="ARBA" id="ARBA00022753"/>
    </source>
</evidence>
<evidence type="ECO:0000256" key="8">
    <source>
        <dbReference type="ARBA" id="ARBA00022723"/>
    </source>
</evidence>
<evidence type="ECO:0000256" key="17">
    <source>
        <dbReference type="ARBA" id="ARBA00023228"/>
    </source>
</evidence>
<dbReference type="AlphaFoldDB" id="A0A8C3A4F3"/>
<keyword evidence="11" id="KW-0249">Electron transport</keyword>
<reference evidence="26" key="2">
    <citation type="submission" date="2025-09" db="UniProtKB">
        <authorList>
            <consortium name="Ensembl"/>
        </authorList>
    </citation>
    <scope>IDENTIFICATION</scope>
</reference>
<feature type="transmembrane region" description="Helical" evidence="24">
    <location>
        <begin position="133"/>
        <end position="156"/>
    </location>
</feature>
<dbReference type="EC" id="7.2.1.3" evidence="18"/>
<evidence type="ECO:0000256" key="4">
    <source>
        <dbReference type="ARBA" id="ARBA00011738"/>
    </source>
</evidence>
<protein>
    <recommendedName>
        <fullName evidence="19">Lysosomal membrane ascorbate-dependent ferrireductase CYB561A3</fullName>
        <ecNumber evidence="18">7.2.1.3</ecNumber>
    </recommendedName>
    <alternativeName>
        <fullName evidence="21">Cytochrome b ascorbate-dependent protein 3</fullName>
    </alternativeName>
    <alternativeName>
        <fullName evidence="20">Lysosomal cytochrome b</fullName>
    </alternativeName>
</protein>
<evidence type="ECO:0000256" key="2">
    <source>
        <dbReference type="ARBA" id="ARBA00004107"/>
    </source>
</evidence>
<dbReference type="SMART" id="SM00665">
    <property type="entry name" value="B561"/>
    <property type="match status" value="1"/>
</dbReference>
<dbReference type="PROSITE" id="PS50939">
    <property type="entry name" value="CYTOCHROME_B561"/>
    <property type="match status" value="1"/>
</dbReference>
<evidence type="ECO:0000256" key="5">
    <source>
        <dbReference type="ARBA" id="ARBA00022448"/>
    </source>
</evidence>
<evidence type="ECO:0000256" key="13">
    <source>
        <dbReference type="ARBA" id="ARBA00023002"/>
    </source>
</evidence>
<evidence type="ECO:0000313" key="27">
    <source>
        <dbReference type="Proteomes" id="UP000694565"/>
    </source>
</evidence>
<evidence type="ECO:0000256" key="20">
    <source>
        <dbReference type="ARBA" id="ARBA00042550"/>
    </source>
</evidence>
<keyword evidence="5" id="KW-0813">Transport</keyword>
<evidence type="ECO:0000256" key="6">
    <source>
        <dbReference type="ARBA" id="ARBA00022617"/>
    </source>
</evidence>
<dbReference type="GO" id="GO:0046872">
    <property type="term" value="F:metal ion binding"/>
    <property type="evidence" value="ECO:0007669"/>
    <property type="project" value="UniProtKB-KW"/>
</dbReference>
<keyword evidence="15 24" id="KW-0472">Membrane</keyword>
<evidence type="ECO:0000256" key="15">
    <source>
        <dbReference type="ARBA" id="ARBA00023136"/>
    </source>
</evidence>
<evidence type="ECO:0000256" key="7">
    <source>
        <dbReference type="ARBA" id="ARBA00022692"/>
    </source>
</evidence>
<keyword evidence="10" id="KW-1278">Translocase</keyword>
<dbReference type="PANTHER" id="PTHR10106:SF38">
    <property type="entry name" value="LYSOSOMAL MEMBRANE ASCORBATE-DEPENDENT FERRIREDUCTASE CYB561A3"/>
    <property type="match status" value="1"/>
</dbReference>
<comment type="subunit">
    <text evidence="4">Homodimer.</text>
</comment>
<keyword evidence="12 24" id="KW-1133">Transmembrane helix</keyword>
<feature type="transmembrane region" description="Helical" evidence="24">
    <location>
        <begin position="56"/>
        <end position="81"/>
    </location>
</feature>
<dbReference type="GO" id="GO:0005765">
    <property type="term" value="C:lysosomal membrane"/>
    <property type="evidence" value="ECO:0007669"/>
    <property type="project" value="UniProtKB-SubCell"/>
</dbReference>
<comment type="subcellular location">
    <subcellularLocation>
        <location evidence="2">Late endosome membrane</location>
        <topology evidence="2">Multi-pass membrane protein</topology>
    </subcellularLocation>
    <subcellularLocation>
        <location evidence="3">Lysosome membrane</location>
        <topology evidence="3">Multi-pass membrane protein</topology>
    </subcellularLocation>
</comment>
<feature type="transmembrane region" description="Helical" evidence="24">
    <location>
        <begin position="248"/>
        <end position="267"/>
    </location>
</feature>
<name>A0A8C3A4F3_CYCLU</name>
<keyword evidence="17" id="KW-0458">Lysosome</keyword>
<feature type="domain" description="Cytochrome b561" evidence="25">
    <location>
        <begin position="64"/>
        <end position="268"/>
    </location>
</feature>
<keyword evidence="8" id="KW-0479">Metal-binding</keyword>
<feature type="transmembrane region" description="Helical" evidence="24">
    <location>
        <begin position="168"/>
        <end position="195"/>
    </location>
</feature>
<reference evidence="26" key="1">
    <citation type="submission" date="2025-08" db="UniProtKB">
        <authorList>
            <consortium name="Ensembl"/>
        </authorList>
    </citation>
    <scope>IDENTIFICATION</scope>
</reference>
<evidence type="ECO:0000256" key="1">
    <source>
        <dbReference type="ARBA" id="ARBA00001970"/>
    </source>
</evidence>
<evidence type="ECO:0000256" key="22">
    <source>
        <dbReference type="ARBA" id="ARBA00046132"/>
    </source>
</evidence>
<feature type="transmembrane region" description="Helical" evidence="24">
    <location>
        <begin position="30"/>
        <end position="49"/>
    </location>
</feature>
<evidence type="ECO:0000313" key="26">
    <source>
        <dbReference type="Ensembl" id="ENSCLMP00005036895.1"/>
    </source>
</evidence>
<evidence type="ECO:0000256" key="18">
    <source>
        <dbReference type="ARBA" id="ARBA00024225"/>
    </source>
</evidence>
<keyword evidence="7 24" id="KW-0812">Transmembrane</keyword>
<evidence type="ECO:0000256" key="24">
    <source>
        <dbReference type="SAM" id="Phobius"/>
    </source>
</evidence>
<keyword evidence="16" id="KW-0325">Glycoprotein</keyword>
<evidence type="ECO:0000256" key="16">
    <source>
        <dbReference type="ARBA" id="ARBA00023180"/>
    </source>
</evidence>
<evidence type="ECO:0000256" key="10">
    <source>
        <dbReference type="ARBA" id="ARBA00022967"/>
    </source>
</evidence>
<sequence>MKADFLCVIFFVTSLQTIFPLKSFLPLTTRLGLTFYSCHYIACFSFVTLPAMSPPVLFWVGYVPCLCSGLLCLLAVSFWSARWHGGFSWDGSALQFNWHPVLMVAGLVVLYGNAVVLFRVPFTWRQKKLTWKLVHGSLMLLALLLSVLGLCAVFDNHRSSNIPDMYSLHSWVGICTVIMFAFQWLLGLAGFLLPCSPPRFRSNLKPVHVWMGKAILILSLTSCISGINEQLFFTLGKPYNSLPAEAKFANSLGLLIVAFVLVVFGILSNDDWQRPETHHESAPVSMGDILLIILLSINTNRKRPFCFEMTKM</sequence>